<gene>
    <name evidence="1" type="ORF">HORIV_60180</name>
</gene>
<keyword evidence="2" id="KW-1185">Reference proteome</keyword>
<evidence type="ECO:0000313" key="2">
    <source>
        <dbReference type="Proteomes" id="UP000289555"/>
    </source>
</evidence>
<name>A0ABM7GS95_9GAMM</name>
<evidence type="ECO:0000313" key="1">
    <source>
        <dbReference type="EMBL" id="BBI53597.1"/>
    </source>
</evidence>
<dbReference type="EMBL" id="AP019416">
    <property type="protein sequence ID" value="BBI53597.1"/>
    <property type="molecule type" value="Genomic_DNA"/>
</dbReference>
<organism evidence="1 2">
    <name type="scientific">Vreelandella olivaria</name>
    <dbReference type="NCBI Taxonomy" id="390919"/>
    <lineage>
        <taxon>Bacteria</taxon>
        <taxon>Pseudomonadati</taxon>
        <taxon>Pseudomonadota</taxon>
        <taxon>Gammaproteobacteria</taxon>
        <taxon>Oceanospirillales</taxon>
        <taxon>Halomonadaceae</taxon>
        <taxon>Vreelandella</taxon>
    </lineage>
</organism>
<protein>
    <submittedName>
        <fullName evidence="1">Uncharacterized protein</fullName>
    </submittedName>
</protein>
<dbReference type="Proteomes" id="UP000289555">
    <property type="component" value="Chromosome"/>
</dbReference>
<reference evidence="2" key="1">
    <citation type="journal article" date="2019" name="Microbiol. Resour. Announc.">
        <title>Complete Genome Sequence of Halomonas olivaria, a Moderately Halophilic Bacterium Isolated from Olive Processing Effluents, Obtained by Nanopore Sequencing.</title>
        <authorList>
            <person name="Nagata S."/>
            <person name="Ii K.M."/>
            <person name="Tsukimi T."/>
            <person name="Miura M.C."/>
            <person name="Galipon J."/>
            <person name="Arakawa K."/>
        </authorList>
    </citation>
    <scope>NUCLEOTIDE SEQUENCE [LARGE SCALE GENOMIC DNA]</scope>
    <source>
        <strain evidence="2">TYRC17</strain>
    </source>
</reference>
<accession>A0ABM7GS95</accession>
<proteinExistence type="predicted"/>
<sequence length="80" mass="8453">MGMQHAVNGAVQAVEGGMQVTFCARLAVAFKHLSIKVAEQQIIGLNAGFIPARGSHPITRFSTGGKIATGGWRPALLRRP</sequence>